<organism evidence="2 3">
    <name type="scientific">Hungatella hathewayi</name>
    <dbReference type="NCBI Taxonomy" id="154046"/>
    <lineage>
        <taxon>Bacteria</taxon>
        <taxon>Bacillati</taxon>
        <taxon>Bacillota</taxon>
        <taxon>Clostridia</taxon>
        <taxon>Lachnospirales</taxon>
        <taxon>Lachnospiraceae</taxon>
        <taxon>Hungatella</taxon>
    </lineage>
</organism>
<dbReference type="SUPFAM" id="SSF54060">
    <property type="entry name" value="His-Me finger endonucleases"/>
    <property type="match status" value="1"/>
</dbReference>
<name>A0A174IEF9_9FIRM</name>
<protein>
    <submittedName>
        <fullName evidence="2">AP2 domain-containing protein</fullName>
    </submittedName>
</protein>
<dbReference type="RefSeq" id="WP_055658086.1">
    <property type="nucleotide sequence ID" value="NZ_CABIXC010000013.1"/>
</dbReference>
<dbReference type="AlphaFoldDB" id="A0A174IEF9"/>
<proteinExistence type="predicted"/>
<dbReference type="Gene3D" id="3.90.75.20">
    <property type="match status" value="1"/>
</dbReference>
<evidence type="ECO:0000313" key="3">
    <source>
        <dbReference type="Proteomes" id="UP000095651"/>
    </source>
</evidence>
<dbReference type="InterPro" id="IPR044925">
    <property type="entry name" value="His-Me_finger_sf"/>
</dbReference>
<dbReference type="Pfam" id="PF13392">
    <property type="entry name" value="HNH_3"/>
    <property type="match status" value="1"/>
</dbReference>
<reference evidence="2 3" key="1">
    <citation type="submission" date="2015-09" db="EMBL/GenBank/DDBJ databases">
        <authorList>
            <consortium name="Pathogen Informatics"/>
        </authorList>
    </citation>
    <scope>NUCLEOTIDE SEQUENCE [LARGE SCALE GENOMIC DNA]</scope>
    <source>
        <strain evidence="2 3">2789STDY5608850</strain>
    </source>
</reference>
<gene>
    <name evidence="2" type="ORF">ERS852407_04181</name>
</gene>
<evidence type="ECO:0000259" key="1">
    <source>
        <dbReference type="Pfam" id="PF13392"/>
    </source>
</evidence>
<dbReference type="EMBL" id="CYZE01000013">
    <property type="protein sequence ID" value="CUO85574.1"/>
    <property type="molecule type" value="Genomic_DNA"/>
</dbReference>
<feature type="domain" description="HNH nuclease" evidence="1">
    <location>
        <begin position="124"/>
        <end position="153"/>
    </location>
</feature>
<sequence>MSYIDLSGMHFGFLVAREYAGKGYWKCQCLNCGKDKLVKGEHLRLGNVNSCGCLKEEQETRGKRDTNSYVIRTHKGEEINVDAEDVDRLSKHSWSIGIDGYPQARVNGKMMRMHEYLIGQYRGDGLMIDHINHNRADNRRSNLRIVTPAQNARKSGIEV</sequence>
<dbReference type="Proteomes" id="UP000095651">
    <property type="component" value="Unassembled WGS sequence"/>
</dbReference>
<accession>A0A174IEF9</accession>
<dbReference type="InterPro" id="IPR003615">
    <property type="entry name" value="HNH_nuc"/>
</dbReference>
<evidence type="ECO:0000313" key="2">
    <source>
        <dbReference type="EMBL" id="CUO85574.1"/>
    </source>
</evidence>